<dbReference type="InterPro" id="IPR010149">
    <property type="entry name" value="CRISPR-assoc_prot_Csm2_III-A"/>
</dbReference>
<evidence type="ECO:0000256" key="3">
    <source>
        <dbReference type="ARBA" id="ARBA00016118"/>
    </source>
</evidence>
<dbReference type="EMBL" id="JANQDL010000105">
    <property type="protein sequence ID" value="MDH6065316.1"/>
    <property type="molecule type" value="Genomic_DNA"/>
</dbReference>
<reference evidence="8 9" key="1">
    <citation type="journal article" date="2023" name="J. Phycol.">
        <title>Chrysosporum ovalisporum is synonymous with the true-branching cyanobacterium Umezakia natans (Nostocales/Aphanizomenonaceae).</title>
        <authorList>
            <person name="McGregor G.B."/>
            <person name="Sendall B.C."/>
            <person name="Niiyama Y."/>
            <person name="Tuji A."/>
            <person name="Willis A."/>
        </authorList>
    </citation>
    <scope>NUCLEOTIDE SEQUENCE [LARGE SCALE GENOMIC DNA]</scope>
    <source>
        <strain evidence="8 9">FSS-62</strain>
    </source>
</reference>
<comment type="function">
    <text evidence="1">This subunit may be involved in monitoring complementarity of crRNA and target RNA.</text>
</comment>
<evidence type="ECO:0000256" key="4">
    <source>
        <dbReference type="ARBA" id="ARBA00022884"/>
    </source>
</evidence>
<dbReference type="Proteomes" id="UP001159370">
    <property type="component" value="Unassembled WGS sequence"/>
</dbReference>
<comment type="caution">
    <text evidence="8">The sequence shown here is derived from an EMBL/GenBank/DDBJ whole genome shotgun (WGS) entry which is preliminary data.</text>
</comment>
<feature type="region of interest" description="Disordered" evidence="7">
    <location>
        <begin position="1"/>
        <end position="26"/>
    </location>
</feature>
<comment type="similarity">
    <text evidence="2">Belongs to the CRISPR-associated Csm2 family.</text>
</comment>
<evidence type="ECO:0000256" key="7">
    <source>
        <dbReference type="SAM" id="MobiDB-lite"/>
    </source>
</evidence>
<dbReference type="GO" id="GO:0003723">
    <property type="term" value="F:RNA binding"/>
    <property type="evidence" value="ECO:0007669"/>
    <property type="project" value="UniProtKB-KW"/>
</dbReference>
<keyword evidence="5" id="KW-0051">Antiviral defense</keyword>
<protein>
    <recommendedName>
        <fullName evidence="3">CRISPR system Cms protein Csm2</fullName>
    </recommendedName>
    <alternativeName>
        <fullName evidence="6">CRISPR type III A-associated protein Csm2</fullName>
    </alternativeName>
</protein>
<organism evidence="8 9">
    <name type="scientific">Umezakia ovalisporum FSS-62</name>
    <dbReference type="NCBI Taxonomy" id="2971776"/>
    <lineage>
        <taxon>Bacteria</taxon>
        <taxon>Bacillati</taxon>
        <taxon>Cyanobacteriota</taxon>
        <taxon>Cyanophyceae</taxon>
        <taxon>Nostocales</taxon>
        <taxon>Nodulariaceae</taxon>
        <taxon>Umezakia</taxon>
    </lineage>
</organism>
<evidence type="ECO:0000256" key="6">
    <source>
        <dbReference type="ARBA" id="ARBA00031723"/>
    </source>
</evidence>
<evidence type="ECO:0000313" key="8">
    <source>
        <dbReference type="EMBL" id="MDH6065316.1"/>
    </source>
</evidence>
<sequence>MNKQIPSKPNSSPGHAKQSNTPANMNQNNNIVKEIIDKINNLQCLQAYPIRDLVNQSAAFGPYLKQQRLETNQVRKFLDAVNRLKADLTEKGEFSAIETEVVLLKPKLAYAAARQRAAKPLGDVISAAIDKVNTKEDFERLVQFIESIIAYHKAEGGK</sequence>
<proteinExistence type="inferred from homology"/>
<evidence type="ECO:0000256" key="5">
    <source>
        <dbReference type="ARBA" id="ARBA00023118"/>
    </source>
</evidence>
<keyword evidence="4" id="KW-0694">RNA-binding</keyword>
<dbReference type="Pfam" id="PF03750">
    <property type="entry name" value="Csm2_III-A"/>
    <property type="match status" value="1"/>
</dbReference>
<evidence type="ECO:0000256" key="2">
    <source>
        <dbReference type="ARBA" id="ARBA00006896"/>
    </source>
</evidence>
<dbReference type="AlphaFoldDB" id="A0AA43H0U3"/>
<evidence type="ECO:0000256" key="1">
    <source>
        <dbReference type="ARBA" id="ARBA00003640"/>
    </source>
</evidence>
<evidence type="ECO:0000313" key="9">
    <source>
        <dbReference type="Proteomes" id="UP001159370"/>
    </source>
</evidence>
<dbReference type="NCBIfam" id="TIGR01870">
    <property type="entry name" value="cas_TM1810_Csm2"/>
    <property type="match status" value="1"/>
</dbReference>
<gene>
    <name evidence="8" type="primary">csm2</name>
    <name evidence="8" type="ORF">NWP23_16450</name>
</gene>
<dbReference type="GO" id="GO:0051607">
    <property type="term" value="P:defense response to virus"/>
    <property type="evidence" value="ECO:0007669"/>
    <property type="project" value="UniProtKB-KW"/>
</dbReference>
<accession>A0AA43H0U3</accession>
<name>A0AA43H0U3_9CYAN</name>